<feature type="region of interest" description="Disordered" evidence="1">
    <location>
        <begin position="1"/>
        <end position="100"/>
    </location>
</feature>
<gene>
    <name evidence="2" type="ORF">RAG0_04104</name>
</gene>
<name>A0A1E1K7K6_9HELO</name>
<organism evidence="2 3">
    <name type="scientific">Rhynchosporium agropyri</name>
    <dbReference type="NCBI Taxonomy" id="914238"/>
    <lineage>
        <taxon>Eukaryota</taxon>
        <taxon>Fungi</taxon>
        <taxon>Dikarya</taxon>
        <taxon>Ascomycota</taxon>
        <taxon>Pezizomycotina</taxon>
        <taxon>Leotiomycetes</taxon>
        <taxon>Helotiales</taxon>
        <taxon>Ploettnerulaceae</taxon>
        <taxon>Rhynchosporium</taxon>
    </lineage>
</organism>
<evidence type="ECO:0000313" key="2">
    <source>
        <dbReference type="EMBL" id="CZS94073.1"/>
    </source>
</evidence>
<dbReference type="AlphaFoldDB" id="A0A1E1K7K6"/>
<feature type="compositionally biased region" description="Basic and acidic residues" evidence="1">
    <location>
        <begin position="71"/>
        <end position="80"/>
    </location>
</feature>
<reference evidence="3" key="1">
    <citation type="submission" date="2016-03" db="EMBL/GenBank/DDBJ databases">
        <authorList>
            <person name="Guldener U."/>
        </authorList>
    </citation>
    <scope>NUCLEOTIDE SEQUENCE [LARGE SCALE GENOMIC DNA]</scope>
    <source>
        <strain evidence="3">04CH-RAC-A.6.1</strain>
    </source>
</reference>
<keyword evidence="3" id="KW-1185">Reference proteome</keyword>
<protein>
    <submittedName>
        <fullName evidence="2">Uncharacterized protein</fullName>
    </submittedName>
</protein>
<evidence type="ECO:0000313" key="3">
    <source>
        <dbReference type="Proteomes" id="UP000178912"/>
    </source>
</evidence>
<accession>A0A1E1K7K6</accession>
<proteinExistence type="predicted"/>
<evidence type="ECO:0000256" key="1">
    <source>
        <dbReference type="SAM" id="MobiDB-lite"/>
    </source>
</evidence>
<dbReference type="EMBL" id="FJUX01000017">
    <property type="protein sequence ID" value="CZS94073.1"/>
    <property type="molecule type" value="Genomic_DNA"/>
</dbReference>
<feature type="region of interest" description="Disordered" evidence="1">
    <location>
        <begin position="146"/>
        <end position="179"/>
    </location>
</feature>
<sequence length="179" mass="20033">MALTPHRTPSDYETDSESSQSDLDSLTRRLALAPKDQVLELYSHRRDDTPTPTPISESVEGKNQESSQGGDEERVAKKSELGVLSPIREDGKETEGEEDMEMKVEFKTELKGSATTPKRKLRKCRSMKKGLKEGVNVVVEETLKVETEDDSPARKRRGTETIDISVSKRAKLTEDSPQK</sequence>
<dbReference type="Proteomes" id="UP000178912">
    <property type="component" value="Unassembled WGS sequence"/>
</dbReference>